<keyword evidence="2" id="KW-0472">Membrane</keyword>
<dbReference type="AlphaFoldDB" id="A0A816YAR8"/>
<feature type="region of interest" description="Disordered" evidence="1">
    <location>
        <begin position="90"/>
        <end position="122"/>
    </location>
</feature>
<evidence type="ECO:0000256" key="2">
    <source>
        <dbReference type="SAM" id="Phobius"/>
    </source>
</evidence>
<dbReference type="EMBL" id="CAJOBF010015044">
    <property type="protein sequence ID" value="CAF4344705.1"/>
    <property type="molecule type" value="Genomic_DNA"/>
</dbReference>
<sequence length="202" mass="22785">MRTKHGEAYEKSKKVAMKRIAWTTDEDLVLAKLEIKLKATQKGQILERLTTEYNKIASRSNSHIRSKEAIRGRRQQKEYKVVMEKMLSKDRTDLDTESDDDSKSNNSYNDASSDDSDASDATTNILDDNIQAIRRFVEDKLVTTKIQLTPSMHAAVDAFVNMNSTVDMLELSMAGLREAISNLSLFLFLCLLICLSSASILI</sequence>
<name>A0A816YAR8_9BILA</name>
<accession>A0A816YAR8</accession>
<dbReference type="EMBL" id="CAJNRG010014639">
    <property type="protein sequence ID" value="CAF2156780.1"/>
    <property type="molecule type" value="Genomic_DNA"/>
</dbReference>
<gene>
    <name evidence="4" type="ORF">UXM345_LOCUS35700</name>
    <name evidence="3" type="ORF">XDN619_LOCUS29774</name>
</gene>
<comment type="caution">
    <text evidence="3">The sequence shown here is derived from an EMBL/GenBank/DDBJ whole genome shotgun (WGS) entry which is preliminary data.</text>
</comment>
<keyword evidence="2" id="KW-1133">Transmembrane helix</keyword>
<evidence type="ECO:0000313" key="3">
    <source>
        <dbReference type="EMBL" id="CAF2156780.1"/>
    </source>
</evidence>
<feature type="transmembrane region" description="Helical" evidence="2">
    <location>
        <begin position="183"/>
        <end position="201"/>
    </location>
</feature>
<protein>
    <submittedName>
        <fullName evidence="3">Uncharacterized protein</fullName>
    </submittedName>
</protein>
<evidence type="ECO:0000256" key="1">
    <source>
        <dbReference type="SAM" id="MobiDB-lite"/>
    </source>
</evidence>
<dbReference type="Proteomes" id="UP000663842">
    <property type="component" value="Unassembled WGS sequence"/>
</dbReference>
<evidence type="ECO:0000313" key="5">
    <source>
        <dbReference type="Proteomes" id="UP000663887"/>
    </source>
</evidence>
<evidence type="ECO:0000313" key="4">
    <source>
        <dbReference type="EMBL" id="CAF4344705.1"/>
    </source>
</evidence>
<organism evidence="3 5">
    <name type="scientific">Rotaria magnacalcarata</name>
    <dbReference type="NCBI Taxonomy" id="392030"/>
    <lineage>
        <taxon>Eukaryota</taxon>
        <taxon>Metazoa</taxon>
        <taxon>Spiralia</taxon>
        <taxon>Gnathifera</taxon>
        <taxon>Rotifera</taxon>
        <taxon>Eurotatoria</taxon>
        <taxon>Bdelloidea</taxon>
        <taxon>Philodinida</taxon>
        <taxon>Philodinidae</taxon>
        <taxon>Rotaria</taxon>
    </lineage>
</organism>
<proteinExistence type="predicted"/>
<dbReference type="Proteomes" id="UP000663887">
    <property type="component" value="Unassembled WGS sequence"/>
</dbReference>
<reference evidence="3" key="1">
    <citation type="submission" date="2021-02" db="EMBL/GenBank/DDBJ databases">
        <authorList>
            <person name="Nowell W R."/>
        </authorList>
    </citation>
    <scope>NUCLEOTIDE SEQUENCE</scope>
</reference>
<keyword evidence="2" id="KW-0812">Transmembrane</keyword>